<dbReference type="GO" id="GO:0008652">
    <property type="term" value="P:amino acid biosynthetic process"/>
    <property type="evidence" value="ECO:0007669"/>
    <property type="project" value="UniProtKB-KW"/>
</dbReference>
<evidence type="ECO:0000313" key="4">
    <source>
        <dbReference type="EMBL" id="MCC9631418.1"/>
    </source>
</evidence>
<evidence type="ECO:0000256" key="2">
    <source>
        <dbReference type="ARBA" id="ARBA00022679"/>
    </source>
</evidence>
<dbReference type="AlphaFoldDB" id="A0A9X1MQC9"/>
<gene>
    <name evidence="4" type="ORF">LOC68_23740</name>
</gene>
<sequence length="325" mass="36243">MASDAKLKEDLPSLTDRIVATYKQFGGINYLGHCPLPNYDIVVSTLEDLKEIIYPGYRRREGLHMGNITYHVGDLIDGLHDKLTTQIARALQHDERLKRERGECEPADAIDYEAKGQAMAIELLNRLPKLRDQLATDVQAAYDGDPACRSLDEVIFCYPGLEAITVYRIAHELYVLGVPFIPRMMTEWAHKQTGIDIHPGATIGNYFFIDHGTGVVIGQTCEIGEHVKLYQGVTLGALSFDTDSDGNLVRGMKRHPTIEDHVVIYANATVLGGRTVVGHNSVIASSVWLTRSVEPHTTVLLEKPRLRLRSEAPAEELTEEVNFQI</sequence>
<dbReference type="PANTHER" id="PTHR42811">
    <property type="entry name" value="SERINE ACETYLTRANSFERASE"/>
    <property type="match status" value="1"/>
</dbReference>
<dbReference type="InterPro" id="IPR042122">
    <property type="entry name" value="Ser_AcTrfase_N_sf"/>
</dbReference>
<dbReference type="CDD" id="cd03354">
    <property type="entry name" value="LbH_SAT"/>
    <property type="match status" value="1"/>
</dbReference>
<dbReference type="Proteomes" id="UP001139103">
    <property type="component" value="Unassembled WGS sequence"/>
</dbReference>
<name>A0A9X1MQC9_9BACT</name>
<dbReference type="InterPro" id="IPR011004">
    <property type="entry name" value="Trimer_LpxA-like_sf"/>
</dbReference>
<proteinExistence type="predicted"/>
<protein>
    <submittedName>
        <fullName evidence="4">Serine acetyltransferase</fullName>
    </submittedName>
</protein>
<evidence type="ECO:0000313" key="5">
    <source>
        <dbReference type="Proteomes" id="UP001139103"/>
    </source>
</evidence>
<accession>A0A9X1MQC9</accession>
<keyword evidence="5" id="KW-1185">Reference proteome</keyword>
<dbReference type="SUPFAM" id="SSF51161">
    <property type="entry name" value="Trimeric LpxA-like enzymes"/>
    <property type="match status" value="1"/>
</dbReference>
<organism evidence="4 5">
    <name type="scientific">Blastopirellula sediminis</name>
    <dbReference type="NCBI Taxonomy" id="2894196"/>
    <lineage>
        <taxon>Bacteria</taxon>
        <taxon>Pseudomonadati</taxon>
        <taxon>Planctomycetota</taxon>
        <taxon>Planctomycetia</taxon>
        <taxon>Pirellulales</taxon>
        <taxon>Pirellulaceae</taxon>
        <taxon>Blastopirellula</taxon>
    </lineage>
</organism>
<evidence type="ECO:0000256" key="3">
    <source>
        <dbReference type="ARBA" id="ARBA00023315"/>
    </source>
</evidence>
<dbReference type="EMBL" id="JAJKFT010000010">
    <property type="protein sequence ID" value="MCC9631418.1"/>
    <property type="molecule type" value="Genomic_DNA"/>
</dbReference>
<keyword evidence="1" id="KW-0028">Amino-acid biosynthesis</keyword>
<comment type="caution">
    <text evidence="4">The sequence shown here is derived from an EMBL/GenBank/DDBJ whole genome shotgun (WGS) entry which is preliminary data.</text>
</comment>
<dbReference type="InterPro" id="IPR045304">
    <property type="entry name" value="LbH_SAT"/>
</dbReference>
<reference evidence="4" key="1">
    <citation type="submission" date="2021-11" db="EMBL/GenBank/DDBJ databases">
        <title>Genome sequence.</title>
        <authorList>
            <person name="Sun Q."/>
        </authorList>
    </citation>
    <scope>NUCLEOTIDE SEQUENCE</scope>
    <source>
        <strain evidence="4">JC732</strain>
    </source>
</reference>
<evidence type="ECO:0000256" key="1">
    <source>
        <dbReference type="ARBA" id="ARBA00022605"/>
    </source>
</evidence>
<dbReference type="RefSeq" id="WP_230223368.1">
    <property type="nucleotide sequence ID" value="NZ_JAJKFT010000010.1"/>
</dbReference>
<dbReference type="Gene3D" id="1.10.3130.10">
    <property type="entry name" value="serine acetyltransferase, domain 1"/>
    <property type="match status" value="1"/>
</dbReference>
<dbReference type="GO" id="GO:0016746">
    <property type="term" value="F:acyltransferase activity"/>
    <property type="evidence" value="ECO:0007669"/>
    <property type="project" value="UniProtKB-KW"/>
</dbReference>
<keyword evidence="2" id="KW-0808">Transferase</keyword>
<keyword evidence="3" id="KW-0012">Acyltransferase</keyword>
<dbReference type="Gene3D" id="2.160.10.10">
    <property type="entry name" value="Hexapeptide repeat proteins"/>
    <property type="match status" value="1"/>
</dbReference>